<gene>
    <name evidence="2" type="ORF">COCCU_07550</name>
</gene>
<dbReference type="Proteomes" id="UP000424462">
    <property type="component" value="Chromosome"/>
</dbReference>
<feature type="transmembrane region" description="Helical" evidence="1">
    <location>
        <begin position="134"/>
        <end position="156"/>
    </location>
</feature>
<reference evidence="2 3" key="1">
    <citation type="submission" date="2019-11" db="EMBL/GenBank/DDBJ databases">
        <title>Complete genome sequence of Corynebacterium kalinowskii 1959, a novel Corynebacterium species isolated from soil of a small paddock in Vilsendorf, Germany.</title>
        <authorList>
            <person name="Schaffert L."/>
            <person name="Ruwe M."/>
            <person name="Milse J."/>
            <person name="Hanuschka K."/>
            <person name="Ortseifen V."/>
            <person name="Droste J."/>
            <person name="Brandt D."/>
            <person name="Schlueter L."/>
            <person name="Kutter Y."/>
            <person name="Vinke S."/>
            <person name="Viehoefer P."/>
            <person name="Jacob L."/>
            <person name="Luebke N.-C."/>
            <person name="Schulte-Berndt E."/>
            <person name="Hain C."/>
            <person name="Linder M."/>
            <person name="Schmidt P."/>
            <person name="Wollenschlaeger L."/>
            <person name="Luttermann T."/>
            <person name="Thieme E."/>
            <person name="Hassa J."/>
            <person name="Haak M."/>
            <person name="Wittchen M."/>
            <person name="Mentz A."/>
            <person name="Persicke M."/>
            <person name="Busche T."/>
            <person name="Ruckert C."/>
        </authorList>
    </citation>
    <scope>NUCLEOTIDE SEQUENCE [LARGE SCALE GENOMIC DNA]</scope>
    <source>
        <strain evidence="2 3">2039</strain>
    </source>
</reference>
<dbReference type="KEGG" id="cok:COCCU_07550"/>
<evidence type="ECO:0000256" key="1">
    <source>
        <dbReference type="SAM" id="Phobius"/>
    </source>
</evidence>
<organism evidence="2 3">
    <name type="scientific">Corynebacterium occultum</name>
    <dbReference type="NCBI Taxonomy" id="2675219"/>
    <lineage>
        <taxon>Bacteria</taxon>
        <taxon>Bacillati</taxon>
        <taxon>Actinomycetota</taxon>
        <taxon>Actinomycetes</taxon>
        <taxon>Mycobacteriales</taxon>
        <taxon>Corynebacteriaceae</taxon>
        <taxon>Corynebacterium</taxon>
    </lineage>
</organism>
<keyword evidence="3" id="KW-1185">Reference proteome</keyword>
<dbReference type="InterPro" id="IPR046498">
    <property type="entry name" value="Rv1476-like"/>
</dbReference>
<dbReference type="EMBL" id="CP046455">
    <property type="protein sequence ID" value="QGU07443.1"/>
    <property type="molecule type" value="Genomic_DNA"/>
</dbReference>
<evidence type="ECO:0000313" key="3">
    <source>
        <dbReference type="Proteomes" id="UP000424462"/>
    </source>
</evidence>
<protein>
    <recommendedName>
        <fullName evidence="4">1-deoxy-D-xylulose-5-phosphate synthase</fullName>
    </recommendedName>
</protein>
<dbReference type="RefSeq" id="WP_156230937.1">
    <property type="nucleotide sequence ID" value="NZ_CP046455.1"/>
</dbReference>
<name>A0A6B8VTG7_9CORY</name>
<keyword evidence="1" id="KW-1133">Transmembrane helix</keyword>
<keyword evidence="1" id="KW-0472">Membrane</keyword>
<sequence length="173" mass="18685">MIPADIDLEDLAFQLQEDRVAIGGVGQDYPIMEGELLETLAHADARGFGSTGIVVLDQTPVQAADQRDIAQELLNLTGVDTVIVRSPGSGAIVSDIHSRSDIESAQWHFLGNNDYVAATRELVDRMVDTPEPSWILLSLLAILFFTAVAVLAWFGLGRGDKNKGRVVGERATV</sequence>
<keyword evidence="1" id="KW-0812">Transmembrane</keyword>
<proteinExistence type="predicted"/>
<dbReference type="Pfam" id="PF20381">
    <property type="entry name" value="Rv1476"/>
    <property type="match status" value="1"/>
</dbReference>
<evidence type="ECO:0000313" key="2">
    <source>
        <dbReference type="EMBL" id="QGU07443.1"/>
    </source>
</evidence>
<evidence type="ECO:0008006" key="4">
    <source>
        <dbReference type="Google" id="ProtNLM"/>
    </source>
</evidence>
<dbReference type="AlphaFoldDB" id="A0A6B8VTG7"/>
<accession>A0A6B8VTG7</accession>